<dbReference type="CDD" id="cd14726">
    <property type="entry name" value="TraB_PrgY-like"/>
    <property type="match status" value="1"/>
</dbReference>
<dbReference type="EMBL" id="CALNXK010000028">
    <property type="protein sequence ID" value="CAH3115336.1"/>
    <property type="molecule type" value="Genomic_DNA"/>
</dbReference>
<protein>
    <recommendedName>
        <fullName evidence="4">TraB domain-containing protein</fullName>
    </recommendedName>
</protein>
<feature type="region of interest" description="Disordered" evidence="1">
    <location>
        <begin position="1"/>
        <end position="75"/>
    </location>
</feature>
<evidence type="ECO:0008006" key="4">
    <source>
        <dbReference type="Google" id="ProtNLM"/>
    </source>
</evidence>
<gene>
    <name evidence="2" type="ORF">PLOB_00023580</name>
</gene>
<sequence>MADIGDDKKAASELNEEKLKVTASEGKSDGSNDVNFEEAKDRAADDRGDKDDRVGNNGDNNDDDDDGDDDDEEEDDQHLMVIETPEGLTLVEPAENSSFYIVQENEGQETPPNMAAAAAEPEFPQDVSISDELLMNIQRLRRSSSPDLPSTVIKLETAEGCKVYLVGTAHFSKESQEDVEKTIQAVQPDIVLVELCKSRVDILKYDEEFLLREAKNIDMQKLKLAVKQSGLVAGFMQVLLLSVSAHITKQLGMAPGGEFRAAYREARKIPGCQIHLGDRPIQVTLSRAMGALSIWQKMKLAWHLITTKDPISPEDVEKCKQKDLLAEMLAEMTGDFPTLYRVFVSERDQYLARSLRLSATPIEIHNPDGEPQGVVPSVVVGVVGIGHVEGIRENWDREINVKELLRIPDPSRASKLLRFSLKALVGVVLAWGCYKIGKYTGIGSYIPFLQ</sequence>
<name>A0ABN8NRC6_9CNID</name>
<proteinExistence type="predicted"/>
<keyword evidence="3" id="KW-1185">Reference proteome</keyword>
<dbReference type="PANTHER" id="PTHR21530">
    <property type="entry name" value="PHEROMONE SHUTDOWN PROTEIN"/>
    <property type="match status" value="1"/>
</dbReference>
<feature type="compositionally biased region" description="Basic and acidic residues" evidence="1">
    <location>
        <begin position="1"/>
        <end position="30"/>
    </location>
</feature>
<accession>A0ABN8NRC6</accession>
<feature type="compositionally biased region" description="Basic and acidic residues" evidence="1">
    <location>
        <begin position="37"/>
        <end position="54"/>
    </location>
</feature>
<reference evidence="2 3" key="1">
    <citation type="submission" date="2022-05" db="EMBL/GenBank/DDBJ databases">
        <authorList>
            <consortium name="Genoscope - CEA"/>
            <person name="William W."/>
        </authorList>
    </citation>
    <scope>NUCLEOTIDE SEQUENCE [LARGE SCALE GENOMIC DNA]</scope>
</reference>
<comment type="caution">
    <text evidence="2">The sequence shown here is derived from an EMBL/GenBank/DDBJ whole genome shotgun (WGS) entry which is preliminary data.</text>
</comment>
<evidence type="ECO:0000256" key="1">
    <source>
        <dbReference type="SAM" id="MobiDB-lite"/>
    </source>
</evidence>
<dbReference type="Proteomes" id="UP001159405">
    <property type="component" value="Unassembled WGS sequence"/>
</dbReference>
<dbReference type="InterPro" id="IPR046345">
    <property type="entry name" value="TraB_PrgY-like"/>
</dbReference>
<feature type="compositionally biased region" description="Acidic residues" evidence="1">
    <location>
        <begin position="60"/>
        <end position="75"/>
    </location>
</feature>
<dbReference type="Pfam" id="PF01963">
    <property type="entry name" value="TraB_PrgY_gumN"/>
    <property type="match status" value="1"/>
</dbReference>
<evidence type="ECO:0000313" key="3">
    <source>
        <dbReference type="Proteomes" id="UP001159405"/>
    </source>
</evidence>
<organism evidence="2 3">
    <name type="scientific">Porites lobata</name>
    <dbReference type="NCBI Taxonomy" id="104759"/>
    <lineage>
        <taxon>Eukaryota</taxon>
        <taxon>Metazoa</taxon>
        <taxon>Cnidaria</taxon>
        <taxon>Anthozoa</taxon>
        <taxon>Hexacorallia</taxon>
        <taxon>Scleractinia</taxon>
        <taxon>Fungiina</taxon>
        <taxon>Poritidae</taxon>
        <taxon>Porites</taxon>
    </lineage>
</organism>
<dbReference type="InterPro" id="IPR002816">
    <property type="entry name" value="TraB/PrgY/GumN_fam"/>
</dbReference>
<evidence type="ECO:0000313" key="2">
    <source>
        <dbReference type="EMBL" id="CAH3115336.1"/>
    </source>
</evidence>
<dbReference type="PANTHER" id="PTHR21530:SF7">
    <property type="entry name" value="TRAB DOMAIN-CONTAINING PROTEIN"/>
    <property type="match status" value="1"/>
</dbReference>